<dbReference type="SUPFAM" id="SSF57850">
    <property type="entry name" value="RING/U-box"/>
    <property type="match status" value="1"/>
</dbReference>
<dbReference type="InterPro" id="IPR000433">
    <property type="entry name" value="Znf_ZZ"/>
</dbReference>
<evidence type="ECO:0000256" key="1">
    <source>
        <dbReference type="ARBA" id="ARBA00022723"/>
    </source>
</evidence>
<sequence>MEPIIGKRHKCTTCANVDFCQSCFSKQDHRNTHELHLVILSNLELVPYTMAMPEMVVNNLSPDDQNDGARRLSNGIERTDVDISTSTTLLSAIKALLCCKP</sequence>
<gene>
    <name evidence="6" type="ORF">BC938DRAFT_484309</name>
</gene>
<dbReference type="InterPro" id="IPR043145">
    <property type="entry name" value="Znf_ZZ_sf"/>
</dbReference>
<protein>
    <recommendedName>
        <fullName evidence="5">ZZ-type domain-containing protein</fullName>
    </recommendedName>
</protein>
<accession>A0A433QA29</accession>
<evidence type="ECO:0000256" key="2">
    <source>
        <dbReference type="ARBA" id="ARBA00022771"/>
    </source>
</evidence>
<comment type="caution">
    <text evidence="6">The sequence shown here is derived from an EMBL/GenBank/DDBJ whole genome shotgun (WGS) entry which is preliminary data.</text>
</comment>
<dbReference type="GO" id="GO:0008270">
    <property type="term" value="F:zinc ion binding"/>
    <property type="evidence" value="ECO:0007669"/>
    <property type="project" value="UniProtKB-KW"/>
</dbReference>
<keyword evidence="1" id="KW-0479">Metal-binding</keyword>
<dbReference type="Pfam" id="PF00569">
    <property type="entry name" value="ZZ"/>
    <property type="match status" value="1"/>
</dbReference>
<dbReference type="Gene3D" id="3.30.60.90">
    <property type="match status" value="1"/>
</dbReference>
<dbReference type="Proteomes" id="UP000274822">
    <property type="component" value="Unassembled WGS sequence"/>
</dbReference>
<name>A0A433QA29_9FUNG</name>
<evidence type="ECO:0000256" key="4">
    <source>
        <dbReference type="PROSITE-ProRule" id="PRU00228"/>
    </source>
</evidence>
<keyword evidence="3" id="KW-0862">Zinc</keyword>
<evidence type="ECO:0000256" key="3">
    <source>
        <dbReference type="ARBA" id="ARBA00022833"/>
    </source>
</evidence>
<feature type="domain" description="ZZ-type" evidence="5">
    <location>
        <begin position="1"/>
        <end position="43"/>
    </location>
</feature>
<organism evidence="6 7">
    <name type="scientific">Jimgerdemannia flammicorona</name>
    <dbReference type="NCBI Taxonomy" id="994334"/>
    <lineage>
        <taxon>Eukaryota</taxon>
        <taxon>Fungi</taxon>
        <taxon>Fungi incertae sedis</taxon>
        <taxon>Mucoromycota</taxon>
        <taxon>Mucoromycotina</taxon>
        <taxon>Endogonomycetes</taxon>
        <taxon>Endogonales</taxon>
        <taxon>Endogonaceae</taxon>
        <taxon>Jimgerdemannia</taxon>
    </lineage>
</organism>
<proteinExistence type="predicted"/>
<keyword evidence="2 4" id="KW-0863">Zinc-finger</keyword>
<evidence type="ECO:0000313" key="6">
    <source>
        <dbReference type="EMBL" id="RUS26650.1"/>
    </source>
</evidence>
<keyword evidence="7" id="KW-1185">Reference proteome</keyword>
<evidence type="ECO:0000259" key="5">
    <source>
        <dbReference type="PROSITE" id="PS50135"/>
    </source>
</evidence>
<dbReference type="EMBL" id="RBNJ01009970">
    <property type="protein sequence ID" value="RUS26650.1"/>
    <property type="molecule type" value="Genomic_DNA"/>
</dbReference>
<dbReference type="PROSITE" id="PS50135">
    <property type="entry name" value="ZF_ZZ_2"/>
    <property type="match status" value="1"/>
</dbReference>
<reference evidence="6 7" key="1">
    <citation type="journal article" date="2018" name="New Phytol.">
        <title>Phylogenomics of Endogonaceae and evolution of mycorrhizas within Mucoromycota.</title>
        <authorList>
            <person name="Chang Y."/>
            <person name="Desiro A."/>
            <person name="Na H."/>
            <person name="Sandor L."/>
            <person name="Lipzen A."/>
            <person name="Clum A."/>
            <person name="Barry K."/>
            <person name="Grigoriev I.V."/>
            <person name="Martin F.M."/>
            <person name="Stajich J.E."/>
            <person name="Smith M.E."/>
            <person name="Bonito G."/>
            <person name="Spatafora J.W."/>
        </authorList>
    </citation>
    <scope>NUCLEOTIDE SEQUENCE [LARGE SCALE GENOMIC DNA]</scope>
    <source>
        <strain evidence="6 7">AD002</strain>
    </source>
</reference>
<dbReference type="AlphaFoldDB" id="A0A433QA29"/>
<evidence type="ECO:0000313" key="7">
    <source>
        <dbReference type="Proteomes" id="UP000274822"/>
    </source>
</evidence>